<gene>
    <name evidence="1" type="ORF">COS76_04420</name>
</gene>
<evidence type="ECO:0000313" key="1">
    <source>
        <dbReference type="EMBL" id="PIU74762.1"/>
    </source>
</evidence>
<proteinExistence type="predicted"/>
<reference evidence="2" key="1">
    <citation type="submission" date="2017-09" db="EMBL/GenBank/DDBJ databases">
        <title>Depth-based differentiation of microbial function through sediment-hosted aquifers and enrichment of novel symbionts in the deep terrestrial subsurface.</title>
        <authorList>
            <person name="Probst A.J."/>
            <person name="Ladd B."/>
            <person name="Jarett J.K."/>
            <person name="Geller-Mcgrath D.E."/>
            <person name="Sieber C.M.K."/>
            <person name="Emerson J.B."/>
            <person name="Anantharaman K."/>
            <person name="Thomas B.C."/>
            <person name="Malmstrom R."/>
            <person name="Stieglmeier M."/>
            <person name="Klingl A."/>
            <person name="Woyke T."/>
            <person name="Ryan C.M."/>
            <person name="Banfield J.F."/>
        </authorList>
    </citation>
    <scope>NUCLEOTIDE SEQUENCE [LARGE SCALE GENOMIC DNA]</scope>
</reference>
<sequence length="412" mass="45734">MTLSPEHQNMFTSTIEVMETKQPLLKDSTIARLWGEKPIIVSTFTHPSVDPEARIVIGDLMWETITGQAGNATTNFHLAWEPSPPGRYKILEIPVPNPADNSKRVTIDSGFSIIPWWLPATKTNVSHFYSALLDESTWAITAEAVKLGLQQTNLSTPKRETVSQNLWSLQSLYSDVLNSFNDKGLTLAQVAERLYLRLASELVGKEITGLFKLKSPYMAEIGIRLNETLLALDQIMPLEIILQSLLEQGGQKLFVAGGQARELSYVGYSSKKNQFAIDTVDAKTAKSIGKSQPISKNDLINLLQSGAVFPTGKLFFVTLTHIASQIPVVHMGNDYGWRERTQTAMKADQPFHQIFPDYSDSWPFIVPIVDGQPYSGEMITLSGLYVLFKGNPNITDYVWQSLSAGSPISLEV</sequence>
<protein>
    <submittedName>
        <fullName evidence="1">Uncharacterized protein</fullName>
    </submittedName>
</protein>
<dbReference type="AlphaFoldDB" id="A0A2M7AVW8"/>
<evidence type="ECO:0000313" key="2">
    <source>
        <dbReference type="Proteomes" id="UP000228775"/>
    </source>
</evidence>
<organism evidence="1 2">
    <name type="scientific">Candidatus Portnoybacteria bacterium CG06_land_8_20_14_3_00_39_12</name>
    <dbReference type="NCBI Taxonomy" id="1974809"/>
    <lineage>
        <taxon>Bacteria</taxon>
        <taxon>Candidatus Portnoyibacteriota</taxon>
    </lineage>
</organism>
<name>A0A2M7AVW8_9BACT</name>
<dbReference type="Proteomes" id="UP000228775">
    <property type="component" value="Unassembled WGS sequence"/>
</dbReference>
<comment type="caution">
    <text evidence="1">The sequence shown here is derived from an EMBL/GenBank/DDBJ whole genome shotgun (WGS) entry which is preliminary data.</text>
</comment>
<dbReference type="EMBL" id="PEVY01000093">
    <property type="protein sequence ID" value="PIU74762.1"/>
    <property type="molecule type" value="Genomic_DNA"/>
</dbReference>
<accession>A0A2M7AVW8</accession>